<evidence type="ECO:0000313" key="4">
    <source>
        <dbReference type="Proteomes" id="UP001283361"/>
    </source>
</evidence>
<dbReference type="AlphaFoldDB" id="A0AAE0Z7D7"/>
<keyword evidence="2" id="KW-0732">Signal</keyword>
<keyword evidence="4" id="KW-1185">Reference proteome</keyword>
<feature type="signal peptide" evidence="2">
    <location>
        <begin position="1"/>
        <end position="19"/>
    </location>
</feature>
<proteinExistence type="predicted"/>
<gene>
    <name evidence="3" type="ORF">RRG08_039289</name>
</gene>
<evidence type="ECO:0000313" key="3">
    <source>
        <dbReference type="EMBL" id="KAK3764118.1"/>
    </source>
</evidence>
<name>A0AAE0Z7D7_9GAST</name>
<dbReference type="EMBL" id="JAWDGP010004468">
    <property type="protein sequence ID" value="KAK3764118.1"/>
    <property type="molecule type" value="Genomic_DNA"/>
</dbReference>
<comment type="caution">
    <text evidence="3">The sequence shown here is derived from an EMBL/GenBank/DDBJ whole genome shotgun (WGS) entry which is preliminary data.</text>
</comment>
<evidence type="ECO:0000256" key="2">
    <source>
        <dbReference type="SAM" id="SignalP"/>
    </source>
</evidence>
<reference evidence="3" key="1">
    <citation type="journal article" date="2023" name="G3 (Bethesda)">
        <title>A reference genome for the long-term kleptoplast-retaining sea slug Elysia crispata morphotype clarki.</title>
        <authorList>
            <person name="Eastman K.E."/>
            <person name="Pendleton A.L."/>
            <person name="Shaikh M.A."/>
            <person name="Suttiyut T."/>
            <person name="Ogas R."/>
            <person name="Tomko P."/>
            <person name="Gavelis G."/>
            <person name="Widhalm J.R."/>
            <person name="Wisecaver J.H."/>
        </authorList>
    </citation>
    <scope>NUCLEOTIDE SEQUENCE</scope>
    <source>
        <strain evidence="3">ECLA1</strain>
    </source>
</reference>
<keyword evidence="1" id="KW-0812">Transmembrane</keyword>
<dbReference type="Proteomes" id="UP001283361">
    <property type="component" value="Unassembled WGS sequence"/>
</dbReference>
<keyword evidence="1" id="KW-1133">Transmembrane helix</keyword>
<accession>A0AAE0Z7D7</accession>
<keyword evidence="1" id="KW-0472">Membrane</keyword>
<sequence>MFVCFVSPAVFVVLLFADGGTPNGSINPKLELYYFYLYAVPSTTCFFIVLLTTIALVVRLNKNLEWRRQTSQQRDKTSDKEIFNCLNSTVDFILTQWPLLILEQSENSLVARPDLKRDSGSETPEVPD</sequence>
<evidence type="ECO:0000256" key="1">
    <source>
        <dbReference type="SAM" id="Phobius"/>
    </source>
</evidence>
<feature type="chain" id="PRO_5042260026" evidence="2">
    <location>
        <begin position="20"/>
        <end position="128"/>
    </location>
</feature>
<organism evidence="3 4">
    <name type="scientific">Elysia crispata</name>
    <name type="common">lettuce slug</name>
    <dbReference type="NCBI Taxonomy" id="231223"/>
    <lineage>
        <taxon>Eukaryota</taxon>
        <taxon>Metazoa</taxon>
        <taxon>Spiralia</taxon>
        <taxon>Lophotrochozoa</taxon>
        <taxon>Mollusca</taxon>
        <taxon>Gastropoda</taxon>
        <taxon>Heterobranchia</taxon>
        <taxon>Euthyneura</taxon>
        <taxon>Panpulmonata</taxon>
        <taxon>Sacoglossa</taxon>
        <taxon>Placobranchoidea</taxon>
        <taxon>Plakobranchidae</taxon>
        <taxon>Elysia</taxon>
    </lineage>
</organism>
<feature type="transmembrane region" description="Helical" evidence="1">
    <location>
        <begin position="33"/>
        <end position="58"/>
    </location>
</feature>
<protein>
    <submittedName>
        <fullName evidence="3">Uncharacterized protein</fullName>
    </submittedName>
</protein>